<dbReference type="EMBL" id="JAAAJA010001177">
    <property type="protein sequence ID" value="KAG0247888.1"/>
    <property type="molecule type" value="Genomic_DNA"/>
</dbReference>
<evidence type="ECO:0000313" key="1">
    <source>
        <dbReference type="EMBL" id="KAG0247888.1"/>
    </source>
</evidence>
<proteinExistence type="predicted"/>
<protein>
    <submittedName>
        <fullName evidence="1">Uncharacterized protein</fullName>
    </submittedName>
</protein>
<organism evidence="1 2">
    <name type="scientific">Mortierella polycephala</name>
    <dbReference type="NCBI Taxonomy" id="41804"/>
    <lineage>
        <taxon>Eukaryota</taxon>
        <taxon>Fungi</taxon>
        <taxon>Fungi incertae sedis</taxon>
        <taxon>Mucoromycota</taxon>
        <taxon>Mortierellomycotina</taxon>
        <taxon>Mortierellomycetes</taxon>
        <taxon>Mortierellales</taxon>
        <taxon>Mortierellaceae</taxon>
        <taxon>Mortierella</taxon>
    </lineage>
</organism>
<evidence type="ECO:0000313" key="2">
    <source>
        <dbReference type="Proteomes" id="UP000726737"/>
    </source>
</evidence>
<dbReference type="Proteomes" id="UP000726737">
    <property type="component" value="Unassembled WGS sequence"/>
</dbReference>
<comment type="caution">
    <text evidence="1">The sequence shown here is derived from an EMBL/GenBank/DDBJ whole genome shotgun (WGS) entry which is preliminary data.</text>
</comment>
<sequence>AQIQSVIKYDNRNVQMQFKKYSVLRQMTARAWHLRFASLSSQYTLVNAHDSAGAKVFRIHQLGWSSHFGRTLGSLDPLAYPPIWQRWQRNQANNRKNWRYKKVIVSQNDIVACTS</sequence>
<name>A0A9P6TUM1_9FUNG</name>
<gene>
    <name evidence="1" type="ORF">BG011_000767</name>
</gene>
<accession>A0A9P6TUM1</accession>
<feature type="non-terminal residue" evidence="1">
    <location>
        <position position="1"/>
    </location>
</feature>
<dbReference type="AlphaFoldDB" id="A0A9P6TUM1"/>
<reference evidence="1" key="1">
    <citation type="journal article" date="2020" name="Fungal Divers.">
        <title>Resolving the Mortierellaceae phylogeny through synthesis of multi-gene phylogenetics and phylogenomics.</title>
        <authorList>
            <person name="Vandepol N."/>
            <person name="Liber J."/>
            <person name="Desiro A."/>
            <person name="Na H."/>
            <person name="Kennedy M."/>
            <person name="Barry K."/>
            <person name="Grigoriev I.V."/>
            <person name="Miller A.N."/>
            <person name="O'Donnell K."/>
            <person name="Stajich J.E."/>
            <person name="Bonito G."/>
        </authorList>
    </citation>
    <scope>NUCLEOTIDE SEQUENCE</scope>
    <source>
        <strain evidence="1">KOD948</strain>
    </source>
</reference>
<keyword evidence="2" id="KW-1185">Reference proteome</keyword>